<evidence type="ECO:0000313" key="7">
    <source>
        <dbReference type="Proteomes" id="UP000011518"/>
    </source>
</evidence>
<dbReference type="GO" id="GO:1990904">
    <property type="term" value="C:ribonucleoprotein complex"/>
    <property type="evidence" value="ECO:0007669"/>
    <property type="project" value="UniProtKB-KW"/>
</dbReference>
<organism evidence="6 7">
    <name type="scientific">Tupaia chinensis</name>
    <name type="common">Chinese tree shrew</name>
    <name type="synonym">Tupaia belangeri chinensis</name>
    <dbReference type="NCBI Taxonomy" id="246437"/>
    <lineage>
        <taxon>Eukaryota</taxon>
        <taxon>Metazoa</taxon>
        <taxon>Chordata</taxon>
        <taxon>Craniata</taxon>
        <taxon>Vertebrata</taxon>
        <taxon>Euteleostomi</taxon>
        <taxon>Mammalia</taxon>
        <taxon>Eutheria</taxon>
        <taxon>Euarchontoglires</taxon>
        <taxon>Scandentia</taxon>
        <taxon>Tupaiidae</taxon>
        <taxon>Tupaia</taxon>
    </lineage>
</organism>
<dbReference type="Gene3D" id="6.10.250.3260">
    <property type="match status" value="1"/>
</dbReference>
<dbReference type="Gene3D" id="2.30.30.70">
    <property type="entry name" value="Ribosomal protein L21"/>
    <property type="match status" value="2"/>
</dbReference>
<dbReference type="STRING" id="246437.L9KB10"/>
<evidence type="ECO:0000256" key="5">
    <source>
        <dbReference type="SAM" id="Phobius"/>
    </source>
</evidence>
<accession>L9KB10</accession>
<evidence type="ECO:0000256" key="3">
    <source>
        <dbReference type="ARBA" id="ARBA00023274"/>
    </source>
</evidence>
<dbReference type="FunFam" id="2.30.30.70:FF:000001">
    <property type="entry name" value="60S ribosomal protein L21"/>
    <property type="match status" value="2"/>
</dbReference>
<keyword evidence="3" id="KW-0687">Ribonucleoprotein</keyword>
<dbReference type="InParanoid" id="L9KB10"/>
<dbReference type="EMBL" id="KB320889">
    <property type="protein sequence ID" value="ELW59985.1"/>
    <property type="molecule type" value="Genomic_DNA"/>
</dbReference>
<keyword evidence="5" id="KW-0812">Transmembrane</keyword>
<dbReference type="AlphaFoldDB" id="L9KB10"/>
<name>L9KB10_TUPCH</name>
<dbReference type="HAMAP" id="MF_00273">
    <property type="entry name" value="Ribosomal_eL20"/>
    <property type="match status" value="1"/>
</dbReference>
<protein>
    <recommendedName>
        <fullName evidence="4">60S ribosomal protein L21</fullName>
    </recommendedName>
</protein>
<dbReference type="InterPro" id="IPR036948">
    <property type="entry name" value="Ribosomal_eL21_sf"/>
</dbReference>
<dbReference type="SUPFAM" id="SSF50104">
    <property type="entry name" value="Translation proteins SH3-like domain"/>
    <property type="match status" value="2"/>
</dbReference>
<dbReference type="Gene3D" id="3.10.20.10">
    <property type="match status" value="1"/>
</dbReference>
<feature type="transmembrane region" description="Helical" evidence="5">
    <location>
        <begin position="312"/>
        <end position="335"/>
    </location>
</feature>
<evidence type="ECO:0000256" key="1">
    <source>
        <dbReference type="ARBA" id="ARBA00008427"/>
    </source>
</evidence>
<sequence length="358" mass="40056">MQSYKKGDIADIKGMGAVQKGMPHKCYNGKTGRVYNVTQHAVDIVVNKQVKGKILAKRINVHIEHIKHSKSRDSFLKRVKENDQKKKEAKEKGMPHKCYNGKTGRVYNVTQHAVDIVVNKQVKGKILAKRINVHIEHIKHSKSRDSFLKRVKENDQKKKEAKEKDFRMSESSLLSFIINLFSMKIFILVVIVGFILFQRIKNCSCTSGHVQSLPDSTVMQDGVHNPSATNITPLVCLHQATGVPVERVRQLPGVDTGATEPGEEVAILHGGGVAGLAAGTLTPESRERQEGLGTLREYKVAGRCLHPQVQHTPLYCMLVFAPNHVVATSCFWYFLSQLKKMKKSGEIVSYGQVLEKSR</sequence>
<gene>
    <name evidence="6" type="ORF">TREES_T100000807</name>
</gene>
<feature type="transmembrane region" description="Helical" evidence="5">
    <location>
        <begin position="173"/>
        <end position="197"/>
    </location>
</feature>
<keyword evidence="2 6" id="KW-0689">Ribosomal protein</keyword>
<keyword evidence="7" id="KW-1185">Reference proteome</keyword>
<dbReference type="InterPro" id="IPR001147">
    <property type="entry name" value="Ribosomal_eL21"/>
</dbReference>
<reference evidence="7" key="1">
    <citation type="submission" date="2012-07" db="EMBL/GenBank/DDBJ databases">
        <title>Genome of the Chinese tree shrew, a rising model animal genetically related to primates.</title>
        <authorList>
            <person name="Zhang G."/>
            <person name="Fan Y."/>
            <person name="Yao Y."/>
            <person name="Huang Z."/>
        </authorList>
    </citation>
    <scope>NUCLEOTIDE SEQUENCE [LARGE SCALE GENOMIC DNA]</scope>
</reference>
<keyword evidence="5" id="KW-1133">Transmembrane helix</keyword>
<dbReference type="GO" id="GO:0003735">
    <property type="term" value="F:structural constituent of ribosome"/>
    <property type="evidence" value="ECO:0007669"/>
    <property type="project" value="InterPro"/>
</dbReference>
<dbReference type="Pfam" id="PF01157">
    <property type="entry name" value="Ribosomal_L21e"/>
    <property type="match status" value="2"/>
</dbReference>
<evidence type="ECO:0000313" key="6">
    <source>
        <dbReference type="EMBL" id="ELW59985.1"/>
    </source>
</evidence>
<dbReference type="InterPro" id="IPR008991">
    <property type="entry name" value="Translation_prot_SH3-like_sf"/>
</dbReference>
<evidence type="ECO:0000256" key="2">
    <source>
        <dbReference type="ARBA" id="ARBA00022980"/>
    </source>
</evidence>
<dbReference type="InterPro" id="IPR028877">
    <property type="entry name" value="Ribosomal_eL20"/>
</dbReference>
<evidence type="ECO:0000256" key="4">
    <source>
        <dbReference type="ARBA" id="ARBA00035327"/>
    </source>
</evidence>
<dbReference type="Proteomes" id="UP000011518">
    <property type="component" value="Unassembled WGS sequence"/>
</dbReference>
<reference evidence="7" key="2">
    <citation type="journal article" date="2013" name="Nat. Commun.">
        <title>Genome of the Chinese tree shrew.</title>
        <authorList>
            <person name="Fan Y."/>
            <person name="Huang Z.Y."/>
            <person name="Cao C.C."/>
            <person name="Chen C.S."/>
            <person name="Chen Y.X."/>
            <person name="Fan D.D."/>
            <person name="He J."/>
            <person name="Hou H.L."/>
            <person name="Hu L."/>
            <person name="Hu X.T."/>
            <person name="Jiang X.T."/>
            <person name="Lai R."/>
            <person name="Lang Y.S."/>
            <person name="Liang B."/>
            <person name="Liao S.G."/>
            <person name="Mu D."/>
            <person name="Ma Y.Y."/>
            <person name="Niu Y.Y."/>
            <person name="Sun X.Q."/>
            <person name="Xia J.Q."/>
            <person name="Xiao J."/>
            <person name="Xiong Z.Q."/>
            <person name="Xu L."/>
            <person name="Yang L."/>
            <person name="Zhang Y."/>
            <person name="Zhao W."/>
            <person name="Zhao X.D."/>
            <person name="Zheng Y.T."/>
            <person name="Zhou J.M."/>
            <person name="Zhu Y.B."/>
            <person name="Zhang G.J."/>
            <person name="Wang J."/>
            <person name="Yao Y.G."/>
        </authorList>
    </citation>
    <scope>NUCLEOTIDE SEQUENCE [LARGE SCALE GENOMIC DNA]</scope>
</reference>
<dbReference type="GO" id="GO:0006412">
    <property type="term" value="P:translation"/>
    <property type="evidence" value="ECO:0007669"/>
    <property type="project" value="InterPro"/>
</dbReference>
<dbReference type="PANTHER" id="PTHR20981">
    <property type="entry name" value="60S RIBOSOMAL PROTEIN L21"/>
    <property type="match status" value="1"/>
</dbReference>
<keyword evidence="5" id="KW-0472">Membrane</keyword>
<proteinExistence type="inferred from homology"/>
<comment type="similarity">
    <text evidence="1">Belongs to the eukaryotic ribosomal protein eL21 family.</text>
</comment>
<dbReference type="GO" id="GO:0005840">
    <property type="term" value="C:ribosome"/>
    <property type="evidence" value="ECO:0007669"/>
    <property type="project" value="UniProtKB-KW"/>
</dbReference>